<evidence type="ECO:0000313" key="8">
    <source>
        <dbReference type="EMBL" id="TXK03408.1"/>
    </source>
</evidence>
<evidence type="ECO:0000256" key="6">
    <source>
        <dbReference type="SAM" id="Phobius"/>
    </source>
</evidence>
<keyword evidence="5 6" id="KW-0472">Membrane</keyword>
<feature type="transmembrane region" description="Helical" evidence="6">
    <location>
        <begin position="378"/>
        <end position="399"/>
    </location>
</feature>
<feature type="transmembrane region" description="Helical" evidence="6">
    <location>
        <begin position="289"/>
        <end position="307"/>
    </location>
</feature>
<evidence type="ECO:0000256" key="3">
    <source>
        <dbReference type="ARBA" id="ARBA00022692"/>
    </source>
</evidence>
<dbReference type="Gene3D" id="1.20.1250.20">
    <property type="entry name" value="MFS general substrate transporter like domains"/>
    <property type="match status" value="1"/>
</dbReference>
<name>A0A5C8HN83_9MICO</name>
<evidence type="ECO:0000259" key="7">
    <source>
        <dbReference type="PROSITE" id="PS50850"/>
    </source>
</evidence>
<feature type="transmembrane region" description="Helical" evidence="6">
    <location>
        <begin position="223"/>
        <end position="245"/>
    </location>
</feature>
<comment type="caution">
    <text evidence="8">The sequence shown here is derived from an EMBL/GenBank/DDBJ whole genome shotgun (WGS) entry which is preliminary data.</text>
</comment>
<keyword evidence="9" id="KW-1185">Reference proteome</keyword>
<feature type="domain" description="Major facilitator superfamily (MFS) profile" evidence="7">
    <location>
        <begin position="26"/>
        <end position="404"/>
    </location>
</feature>
<dbReference type="PANTHER" id="PTHR43124:SF3">
    <property type="entry name" value="CHLORAMPHENICOL EFFLUX PUMP RV0191"/>
    <property type="match status" value="1"/>
</dbReference>
<feature type="transmembrane region" description="Helical" evidence="6">
    <location>
        <begin position="65"/>
        <end position="84"/>
    </location>
</feature>
<proteinExistence type="predicted"/>
<protein>
    <submittedName>
        <fullName evidence="8">MFS transporter</fullName>
    </submittedName>
</protein>
<feature type="transmembrane region" description="Helical" evidence="6">
    <location>
        <begin position="352"/>
        <end position="372"/>
    </location>
</feature>
<keyword evidence="4 6" id="KW-1133">Transmembrane helix</keyword>
<dbReference type="PANTHER" id="PTHR43124">
    <property type="entry name" value="PURINE EFFLUX PUMP PBUE"/>
    <property type="match status" value="1"/>
</dbReference>
<comment type="subcellular location">
    <subcellularLocation>
        <location evidence="1">Cell membrane</location>
        <topology evidence="1">Multi-pass membrane protein</topology>
    </subcellularLocation>
</comment>
<evidence type="ECO:0000313" key="9">
    <source>
        <dbReference type="Proteomes" id="UP000321196"/>
    </source>
</evidence>
<dbReference type="InterPro" id="IPR036259">
    <property type="entry name" value="MFS_trans_sf"/>
</dbReference>
<dbReference type="Proteomes" id="UP000321196">
    <property type="component" value="Unassembled WGS sequence"/>
</dbReference>
<feature type="transmembrane region" description="Helical" evidence="6">
    <location>
        <begin position="121"/>
        <end position="142"/>
    </location>
</feature>
<evidence type="ECO:0000256" key="2">
    <source>
        <dbReference type="ARBA" id="ARBA00022475"/>
    </source>
</evidence>
<dbReference type="CDD" id="cd17324">
    <property type="entry name" value="MFS_NepI_like"/>
    <property type="match status" value="1"/>
</dbReference>
<feature type="transmembrane region" description="Helical" evidence="6">
    <location>
        <begin position="154"/>
        <end position="174"/>
    </location>
</feature>
<dbReference type="EMBL" id="VRSW01000004">
    <property type="protein sequence ID" value="TXK03408.1"/>
    <property type="molecule type" value="Genomic_DNA"/>
</dbReference>
<feature type="transmembrane region" description="Helical" evidence="6">
    <location>
        <begin position="180"/>
        <end position="203"/>
    </location>
</feature>
<gene>
    <name evidence="8" type="ORF">FVP60_10995</name>
</gene>
<dbReference type="InterPro" id="IPR011701">
    <property type="entry name" value="MFS"/>
</dbReference>
<dbReference type="InterPro" id="IPR050189">
    <property type="entry name" value="MFS_Efflux_Transporters"/>
</dbReference>
<sequence>MSSSTASSPIVLPLHPVVTRAPIWLLLVALACGGFAIGTTEFVAMGLLPQLAAGVGVSISEAGHAISAYALGVVVGAPVMAFVGARWPRRAVLVGLMALFVLGNGLTAIVDSYPALLGARFIAGLPHGAYFGVASLVAASVVPPHRAGRAVAGVMLGLSFANLVGVPAATWLGQNFGWRAAFWVVAALGVATIVAVIAVVPKVAGEDTASWRTELAALGRPQVILALLAGAIGFGGLFVVYTYVVPLITEVGGLPESTAPLFLFAFGLGMVFGTWIAGRLVDWSVFRSLIAAASAQALLLAGVWLLAPTGWALLPLFFGMTTASSVFVLALQIRLMRVSGDAQTIGAAMNHAALNVANALGAFLGGLVIAAGCGVHSTPLVGVVLSVLGLIVVLVSLSLQRRSRQRSSCTANAR</sequence>
<evidence type="ECO:0000256" key="1">
    <source>
        <dbReference type="ARBA" id="ARBA00004651"/>
    </source>
</evidence>
<dbReference type="AlphaFoldDB" id="A0A5C8HN83"/>
<feature type="transmembrane region" description="Helical" evidence="6">
    <location>
        <begin position="313"/>
        <end position="331"/>
    </location>
</feature>
<dbReference type="InterPro" id="IPR020846">
    <property type="entry name" value="MFS_dom"/>
</dbReference>
<dbReference type="GO" id="GO:0022857">
    <property type="term" value="F:transmembrane transporter activity"/>
    <property type="evidence" value="ECO:0007669"/>
    <property type="project" value="InterPro"/>
</dbReference>
<keyword evidence="3 6" id="KW-0812">Transmembrane</keyword>
<feature type="transmembrane region" description="Helical" evidence="6">
    <location>
        <begin position="91"/>
        <end position="109"/>
    </location>
</feature>
<evidence type="ECO:0000256" key="4">
    <source>
        <dbReference type="ARBA" id="ARBA00022989"/>
    </source>
</evidence>
<dbReference type="Pfam" id="PF07690">
    <property type="entry name" value="MFS_1"/>
    <property type="match status" value="1"/>
</dbReference>
<organism evidence="8 9">
    <name type="scientific">Microbacterium mitrae</name>
    <dbReference type="NCBI Taxonomy" id="664640"/>
    <lineage>
        <taxon>Bacteria</taxon>
        <taxon>Bacillati</taxon>
        <taxon>Actinomycetota</taxon>
        <taxon>Actinomycetes</taxon>
        <taxon>Micrococcales</taxon>
        <taxon>Microbacteriaceae</taxon>
        <taxon>Microbacterium</taxon>
    </lineage>
</organism>
<evidence type="ECO:0000256" key="5">
    <source>
        <dbReference type="ARBA" id="ARBA00023136"/>
    </source>
</evidence>
<feature type="transmembrane region" description="Helical" evidence="6">
    <location>
        <begin position="21"/>
        <end position="45"/>
    </location>
</feature>
<dbReference type="OrthoDB" id="9814237at2"/>
<feature type="transmembrane region" description="Helical" evidence="6">
    <location>
        <begin position="257"/>
        <end position="277"/>
    </location>
</feature>
<keyword evidence="2" id="KW-1003">Cell membrane</keyword>
<dbReference type="GO" id="GO:0005886">
    <property type="term" value="C:plasma membrane"/>
    <property type="evidence" value="ECO:0007669"/>
    <property type="project" value="UniProtKB-SubCell"/>
</dbReference>
<accession>A0A5C8HN83</accession>
<dbReference type="SUPFAM" id="SSF103473">
    <property type="entry name" value="MFS general substrate transporter"/>
    <property type="match status" value="1"/>
</dbReference>
<dbReference type="RefSeq" id="WP_147826339.1">
    <property type="nucleotide sequence ID" value="NZ_BAAARG010000001.1"/>
</dbReference>
<dbReference type="PROSITE" id="PS50850">
    <property type="entry name" value="MFS"/>
    <property type="match status" value="1"/>
</dbReference>
<reference evidence="8 9" key="1">
    <citation type="submission" date="2019-08" db="EMBL/GenBank/DDBJ databases">
        <authorList>
            <person name="Dong K."/>
        </authorList>
    </citation>
    <scope>NUCLEOTIDE SEQUENCE [LARGE SCALE GENOMIC DNA]</scope>
    <source>
        <strain evidence="8 9">M4-8</strain>
    </source>
</reference>